<dbReference type="SUPFAM" id="SSF51905">
    <property type="entry name" value="FAD/NAD(P)-binding domain"/>
    <property type="match status" value="1"/>
</dbReference>
<keyword evidence="8" id="KW-1185">Reference proteome</keyword>
<proteinExistence type="inferred from homology"/>
<feature type="domain" description="FAD-binding" evidence="6">
    <location>
        <begin position="47"/>
        <end position="125"/>
    </location>
</feature>
<keyword evidence="5" id="KW-0503">Monooxygenase</keyword>
<keyword evidence="3" id="KW-0274">FAD</keyword>
<name>A0A5M3ZCD6_ASPTE</name>
<evidence type="ECO:0000256" key="4">
    <source>
        <dbReference type="ARBA" id="ARBA00023002"/>
    </source>
</evidence>
<dbReference type="InterPro" id="IPR036188">
    <property type="entry name" value="FAD/NAD-bd_sf"/>
</dbReference>
<dbReference type="GO" id="GO:0071949">
    <property type="term" value="F:FAD binding"/>
    <property type="evidence" value="ECO:0007669"/>
    <property type="project" value="InterPro"/>
</dbReference>
<dbReference type="OrthoDB" id="9993796at2759"/>
<dbReference type="InterPro" id="IPR050493">
    <property type="entry name" value="FAD-dep_Monooxygenase_BioMet"/>
</dbReference>
<keyword evidence="2" id="KW-0285">Flavoprotein</keyword>
<evidence type="ECO:0000313" key="7">
    <source>
        <dbReference type="EMBL" id="GFF20913.1"/>
    </source>
</evidence>
<dbReference type="EMBL" id="BLJY01000013">
    <property type="protein sequence ID" value="GFF20913.1"/>
    <property type="molecule type" value="Genomic_DNA"/>
</dbReference>
<dbReference type="InterPro" id="IPR002938">
    <property type="entry name" value="FAD-bd"/>
</dbReference>
<keyword evidence="4" id="KW-0560">Oxidoreductase</keyword>
<evidence type="ECO:0000256" key="1">
    <source>
        <dbReference type="ARBA" id="ARBA00007992"/>
    </source>
</evidence>
<evidence type="ECO:0000256" key="5">
    <source>
        <dbReference type="ARBA" id="ARBA00023033"/>
    </source>
</evidence>
<evidence type="ECO:0000256" key="3">
    <source>
        <dbReference type="ARBA" id="ARBA00022827"/>
    </source>
</evidence>
<sequence>MFPVRQPRINEHADWQATGNKHALIQVFSAFSAAVRAMPESTGDDLKVWQLFDMEALSFWHKGRAALLGDAAHPFQPYISQGGAMGVEDAVSLATLLPNGTRPGDIPSRLTLYQKARRERVEYVFKYTRLNGVDEDDTSARRMTGESQFAVQGSPAC</sequence>
<evidence type="ECO:0000256" key="2">
    <source>
        <dbReference type="ARBA" id="ARBA00022630"/>
    </source>
</evidence>
<comment type="caution">
    <text evidence="7">The sequence shown here is derived from an EMBL/GenBank/DDBJ whole genome shotgun (WGS) entry which is preliminary data.</text>
</comment>
<dbReference type="Gene3D" id="3.50.50.60">
    <property type="entry name" value="FAD/NAD(P)-binding domain"/>
    <property type="match status" value="1"/>
</dbReference>
<dbReference type="GO" id="GO:0004497">
    <property type="term" value="F:monooxygenase activity"/>
    <property type="evidence" value="ECO:0007669"/>
    <property type="project" value="UniProtKB-KW"/>
</dbReference>
<protein>
    <submittedName>
        <fullName evidence="7">FAD/NAD(P)-binding-domain-containing protein</fullName>
    </submittedName>
</protein>
<evidence type="ECO:0000259" key="6">
    <source>
        <dbReference type="Pfam" id="PF01494"/>
    </source>
</evidence>
<dbReference type="Proteomes" id="UP000452235">
    <property type="component" value="Unassembled WGS sequence"/>
</dbReference>
<dbReference type="PANTHER" id="PTHR13789:SF317">
    <property type="entry name" value="FAD-BINDING DOMAIN-CONTAINING PROTEIN-RELATED"/>
    <property type="match status" value="1"/>
</dbReference>
<dbReference type="Pfam" id="PF01494">
    <property type="entry name" value="FAD_binding_3"/>
    <property type="match status" value="1"/>
</dbReference>
<dbReference type="PANTHER" id="PTHR13789">
    <property type="entry name" value="MONOOXYGENASE"/>
    <property type="match status" value="1"/>
</dbReference>
<reference evidence="7 8" key="1">
    <citation type="submission" date="2020-01" db="EMBL/GenBank/DDBJ databases">
        <title>Aspergillus terreus IFO 6365 whole genome shotgun sequence.</title>
        <authorList>
            <person name="Kanamasa S."/>
            <person name="Takahashi H."/>
        </authorList>
    </citation>
    <scope>NUCLEOTIDE SEQUENCE [LARGE SCALE GENOMIC DNA]</scope>
    <source>
        <strain evidence="7 8">IFO 6365</strain>
    </source>
</reference>
<comment type="similarity">
    <text evidence="1">Belongs to the paxM FAD-dependent monooxygenase family.</text>
</comment>
<accession>A0A5M3ZCD6</accession>
<organism evidence="7 8">
    <name type="scientific">Aspergillus terreus</name>
    <dbReference type="NCBI Taxonomy" id="33178"/>
    <lineage>
        <taxon>Eukaryota</taxon>
        <taxon>Fungi</taxon>
        <taxon>Dikarya</taxon>
        <taxon>Ascomycota</taxon>
        <taxon>Pezizomycotina</taxon>
        <taxon>Eurotiomycetes</taxon>
        <taxon>Eurotiomycetidae</taxon>
        <taxon>Eurotiales</taxon>
        <taxon>Aspergillaceae</taxon>
        <taxon>Aspergillus</taxon>
        <taxon>Aspergillus subgen. Circumdati</taxon>
    </lineage>
</organism>
<dbReference type="VEuPathDB" id="FungiDB:ATEG_06323"/>
<evidence type="ECO:0000313" key="8">
    <source>
        <dbReference type="Proteomes" id="UP000452235"/>
    </source>
</evidence>
<gene>
    <name evidence="7" type="ORF">ATEIFO6365_0013024700</name>
</gene>
<dbReference type="AlphaFoldDB" id="A0A5M3ZCD6"/>